<reference evidence="1" key="1">
    <citation type="journal article" date="2018" name="DNA Res.">
        <title>Multiple hybrid de novo genome assembly of finger millet, an orphan allotetraploid crop.</title>
        <authorList>
            <person name="Hatakeyama M."/>
            <person name="Aluri S."/>
            <person name="Balachadran M.T."/>
            <person name="Sivarajan S.R."/>
            <person name="Patrignani A."/>
            <person name="Gruter S."/>
            <person name="Poveda L."/>
            <person name="Shimizu-Inatsugi R."/>
            <person name="Baeten J."/>
            <person name="Francoijs K.J."/>
            <person name="Nataraja K.N."/>
            <person name="Reddy Y.A.N."/>
            <person name="Phadnis S."/>
            <person name="Ravikumar R.L."/>
            <person name="Schlapbach R."/>
            <person name="Sreeman S.M."/>
            <person name="Shimizu K.K."/>
        </authorList>
    </citation>
    <scope>NUCLEOTIDE SEQUENCE</scope>
</reference>
<dbReference type="AlphaFoldDB" id="A0AAV5BYC5"/>
<sequence length="99" mass="11026">MGKTKMSSFISRSMVLGNKDLLSDILLCVDSPTTLVRATLVSKHWYHGASCPFFLRRFSEINPQPRLLGAYSPAMASRARSLSSWPSLSPVLKKKVRLS</sequence>
<gene>
    <name evidence="1" type="primary">ga07279</name>
    <name evidence="1" type="ORF">PR202_ga07279</name>
</gene>
<dbReference type="InterPro" id="IPR036047">
    <property type="entry name" value="F-box-like_dom_sf"/>
</dbReference>
<keyword evidence="2" id="KW-1185">Reference proteome</keyword>
<organism evidence="1 2">
    <name type="scientific">Eleusine coracana subsp. coracana</name>
    <dbReference type="NCBI Taxonomy" id="191504"/>
    <lineage>
        <taxon>Eukaryota</taxon>
        <taxon>Viridiplantae</taxon>
        <taxon>Streptophyta</taxon>
        <taxon>Embryophyta</taxon>
        <taxon>Tracheophyta</taxon>
        <taxon>Spermatophyta</taxon>
        <taxon>Magnoliopsida</taxon>
        <taxon>Liliopsida</taxon>
        <taxon>Poales</taxon>
        <taxon>Poaceae</taxon>
        <taxon>PACMAD clade</taxon>
        <taxon>Chloridoideae</taxon>
        <taxon>Cynodonteae</taxon>
        <taxon>Eleusininae</taxon>
        <taxon>Eleusine</taxon>
    </lineage>
</organism>
<dbReference type="SUPFAM" id="SSF81383">
    <property type="entry name" value="F-box domain"/>
    <property type="match status" value="1"/>
</dbReference>
<dbReference type="Proteomes" id="UP001054889">
    <property type="component" value="Unassembled WGS sequence"/>
</dbReference>
<evidence type="ECO:0008006" key="3">
    <source>
        <dbReference type="Google" id="ProtNLM"/>
    </source>
</evidence>
<protein>
    <recommendedName>
        <fullName evidence="3">F-box domain-containing protein</fullName>
    </recommendedName>
</protein>
<name>A0AAV5BYC5_ELECO</name>
<dbReference type="EMBL" id="BQKI01000003">
    <property type="protein sequence ID" value="GJM90952.1"/>
    <property type="molecule type" value="Genomic_DNA"/>
</dbReference>
<reference evidence="1" key="2">
    <citation type="submission" date="2021-12" db="EMBL/GenBank/DDBJ databases">
        <title>Resequencing data analysis of finger millet.</title>
        <authorList>
            <person name="Hatakeyama M."/>
            <person name="Aluri S."/>
            <person name="Balachadran M.T."/>
            <person name="Sivarajan S.R."/>
            <person name="Poveda L."/>
            <person name="Shimizu-Inatsugi R."/>
            <person name="Schlapbach R."/>
            <person name="Sreeman S.M."/>
            <person name="Shimizu K.K."/>
        </authorList>
    </citation>
    <scope>NUCLEOTIDE SEQUENCE</scope>
</reference>
<accession>A0AAV5BYC5</accession>
<proteinExistence type="predicted"/>
<comment type="caution">
    <text evidence="1">The sequence shown here is derived from an EMBL/GenBank/DDBJ whole genome shotgun (WGS) entry which is preliminary data.</text>
</comment>
<evidence type="ECO:0000313" key="2">
    <source>
        <dbReference type="Proteomes" id="UP001054889"/>
    </source>
</evidence>
<evidence type="ECO:0000313" key="1">
    <source>
        <dbReference type="EMBL" id="GJM90952.1"/>
    </source>
</evidence>
<dbReference type="PANTHER" id="PTHR33207">
    <property type="entry name" value="F-BOX DOMAIN CONTAINING PROTEIN-RELATED"/>
    <property type="match status" value="1"/>
</dbReference>